<reference evidence="1 2" key="2">
    <citation type="journal article" date="2013" name="Int. J. Syst. Evol. Microbiol.">
        <title>Methylophaga nitratireducenticrescens sp. nov. and Methylophaga frappieri sp. nov., isolated from the biofilm of the methanol-fed denitrification system treating the seawater at the Montreal Biodome.</title>
        <authorList>
            <person name="Villeneuve C."/>
            <person name="Martineau C."/>
            <person name="Mauffrey F."/>
            <person name="Villemur R."/>
        </authorList>
    </citation>
    <scope>NUCLEOTIDE SEQUENCE [LARGE SCALE GENOMIC DNA]</scope>
    <source>
        <strain evidence="1 2">JAM1</strain>
    </source>
</reference>
<dbReference type="HOGENOM" id="CLU_3272654_0_0_6"/>
<organism evidence="1 2">
    <name type="scientific">Methylophaga nitratireducenticrescens</name>
    <dbReference type="NCBI Taxonomy" id="754476"/>
    <lineage>
        <taxon>Bacteria</taxon>
        <taxon>Pseudomonadati</taxon>
        <taxon>Pseudomonadota</taxon>
        <taxon>Gammaproteobacteria</taxon>
        <taxon>Thiotrichales</taxon>
        <taxon>Piscirickettsiaceae</taxon>
        <taxon>Methylophaga</taxon>
    </lineage>
</organism>
<gene>
    <name evidence="1" type="ordered locus">Q7A_593</name>
</gene>
<reference evidence="1 2" key="1">
    <citation type="journal article" date="2012" name="J. Bacteriol.">
        <title>Complete genome sequences of Methylophaga sp. strain JAM1 and Methylophaga sp. strain JAM7.</title>
        <authorList>
            <person name="Villeneuve C."/>
            <person name="Martineau C."/>
            <person name="Mauffrey F."/>
            <person name="Villemur R."/>
        </authorList>
    </citation>
    <scope>NUCLEOTIDE SEQUENCE [LARGE SCALE GENOMIC DNA]</scope>
    <source>
        <strain evidence="1 2">JAM1</strain>
    </source>
</reference>
<dbReference type="AlphaFoldDB" id="I1XGC0"/>
<evidence type="ECO:0000313" key="1">
    <source>
        <dbReference type="EMBL" id="AFI83439.1"/>
    </source>
</evidence>
<dbReference type="EMBL" id="CP003390">
    <property type="protein sequence ID" value="AFI83439.1"/>
    <property type="molecule type" value="Genomic_DNA"/>
</dbReference>
<dbReference type="Proteomes" id="UP000009144">
    <property type="component" value="Chromosome"/>
</dbReference>
<keyword evidence="2" id="KW-1185">Reference proteome</keyword>
<dbReference type="PATRIC" id="fig|754476.3.peg.584"/>
<sequence>MRDIEINETKISDENKISRDTEVKKGFSKLVGFFLTWKKLQ</sequence>
<evidence type="ECO:0000313" key="2">
    <source>
        <dbReference type="Proteomes" id="UP000009144"/>
    </source>
</evidence>
<name>I1XGC0_METNJ</name>
<proteinExistence type="predicted"/>
<accession>I1XGC0</accession>
<protein>
    <submittedName>
        <fullName evidence="1">Uncharacterized protein</fullName>
    </submittedName>
</protein>